<feature type="binding site" evidence="5">
    <location>
        <begin position="192"/>
        <end position="197"/>
    </location>
    <ligand>
        <name>NAD(+)</name>
        <dbReference type="ChEBI" id="CHEBI:57540"/>
    </ligand>
</feature>
<dbReference type="Pfam" id="PF02812">
    <property type="entry name" value="ELFV_dehydrog_N"/>
    <property type="match status" value="1"/>
</dbReference>
<comment type="caution">
    <text evidence="8">The sequence shown here is derived from an EMBL/GenBank/DDBJ whole genome shotgun (WGS) entry which is preliminary data.</text>
</comment>
<dbReference type="PANTHER" id="PTHR42722:SF1">
    <property type="entry name" value="VALINE DEHYDROGENASE"/>
    <property type="match status" value="1"/>
</dbReference>
<dbReference type="Gene3D" id="3.40.50.720">
    <property type="entry name" value="NAD(P)-binding Rossmann-like Domain"/>
    <property type="match status" value="1"/>
</dbReference>
<sequence>MFVLLTEEQKKVLDIFEEMKNQGHEQVIFNYDKATGLKSIVAIHDTTLGPALGGCRMWDYESTEDALRDVLRLSKGMTYKCGVSGVTYGGGKAVIIGDPKSEKSDELFQAFGSFIETLKGRFYTGTDVGTFGMDFVSASKQTSYLVGLPEEYGGSGNSAVITAFGVWKAIKATAKEIFGTDSLMERKIAVQGLGKVGRFLVGHLYEEGAKLIVTDIFEENVKEVKEQYPDIETVEPLDIYSVECDIFSPNALGAVINDLTIPKLKCLAVAGAANNVLAEERHGDMLHQKGILYAPDYVANAGGLIQVADELHEYSKDRAFKNASLIYDILEKIYKISKTHDIPTYKAANILVEEKIEKISRIQSMYTG</sequence>
<dbReference type="InterPro" id="IPR046346">
    <property type="entry name" value="Aminoacid_DH-like_N_sf"/>
</dbReference>
<reference evidence="8 9" key="1">
    <citation type="journal article" date="2021" name="Microorganisms">
        <title>Bacterial Dimethylsulfoniopropionate Biosynthesis in the East China Sea.</title>
        <authorList>
            <person name="Liu J."/>
            <person name="Zhang Y."/>
            <person name="Liu J."/>
            <person name="Zhong H."/>
            <person name="Williams B.T."/>
            <person name="Zheng Y."/>
            <person name="Curson A.R.J."/>
            <person name="Sun C."/>
            <person name="Sun H."/>
            <person name="Song D."/>
            <person name="Wagner Mackenzie B."/>
            <person name="Bermejo Martinez A."/>
            <person name="Todd J.D."/>
            <person name="Zhang X.H."/>
        </authorList>
    </citation>
    <scope>NUCLEOTIDE SEQUENCE [LARGE SCALE GENOMIC DNA]</scope>
    <source>
        <strain evidence="8 9">ESS08</strain>
    </source>
</reference>
<dbReference type="PIRSF" id="PIRSF000188">
    <property type="entry name" value="Phe_leu_dh"/>
    <property type="match status" value="1"/>
</dbReference>
<evidence type="ECO:0000256" key="6">
    <source>
        <dbReference type="RuleBase" id="RU004417"/>
    </source>
</evidence>
<comment type="similarity">
    <text evidence="1 6">Belongs to the Glu/Leu/Phe/Val dehydrogenases family.</text>
</comment>
<evidence type="ECO:0000256" key="1">
    <source>
        <dbReference type="ARBA" id="ARBA00006382"/>
    </source>
</evidence>
<dbReference type="Gene3D" id="3.40.50.10860">
    <property type="entry name" value="Leucine Dehydrogenase, chain A, domain 1"/>
    <property type="match status" value="1"/>
</dbReference>
<feature type="domain" description="Glutamate/phenylalanine/leucine/valine/L-tryptophan dehydrogenase C-terminal" evidence="7">
    <location>
        <begin position="145"/>
        <end position="364"/>
    </location>
</feature>
<keyword evidence="2 6" id="KW-0560">Oxidoreductase</keyword>
<dbReference type="FunFam" id="3.40.50.10860:FF:000010">
    <property type="entry name" value="Leucine dehydrogenase"/>
    <property type="match status" value="1"/>
</dbReference>
<organism evidence="8 9">
    <name type="scientific">Mesobacillus boroniphilus</name>
    <dbReference type="NCBI Taxonomy" id="308892"/>
    <lineage>
        <taxon>Bacteria</taxon>
        <taxon>Bacillati</taxon>
        <taxon>Bacillota</taxon>
        <taxon>Bacilli</taxon>
        <taxon>Bacillales</taxon>
        <taxon>Bacillaceae</taxon>
        <taxon>Mesobacillus</taxon>
    </lineage>
</organism>
<keyword evidence="9" id="KW-1185">Reference proteome</keyword>
<evidence type="ECO:0000256" key="2">
    <source>
        <dbReference type="ARBA" id="ARBA00023002"/>
    </source>
</evidence>
<protein>
    <submittedName>
        <fullName evidence="8">Glu/Leu/Phe/Val dehydrogenase</fullName>
    </submittedName>
</protein>
<dbReference type="InterPro" id="IPR006095">
    <property type="entry name" value="Glu/Leu/Phe/Val/Trp_DH"/>
</dbReference>
<dbReference type="InterPro" id="IPR006096">
    <property type="entry name" value="Glu/Leu/Phe/Val/Trp_DH_C"/>
</dbReference>
<dbReference type="PRINTS" id="PR00082">
    <property type="entry name" value="GLFDHDRGNASE"/>
</dbReference>
<evidence type="ECO:0000256" key="3">
    <source>
        <dbReference type="ARBA" id="ARBA00023027"/>
    </source>
</evidence>
<dbReference type="PANTHER" id="PTHR42722">
    <property type="entry name" value="LEUCINE DEHYDROGENASE"/>
    <property type="match status" value="1"/>
</dbReference>
<dbReference type="GO" id="GO:0000166">
    <property type="term" value="F:nucleotide binding"/>
    <property type="evidence" value="ECO:0007669"/>
    <property type="project" value="UniProtKB-KW"/>
</dbReference>
<dbReference type="AlphaFoldDB" id="A0A944CQ38"/>
<dbReference type="Proteomes" id="UP000761411">
    <property type="component" value="Unassembled WGS sequence"/>
</dbReference>
<evidence type="ECO:0000313" key="9">
    <source>
        <dbReference type="Proteomes" id="UP000761411"/>
    </source>
</evidence>
<feature type="active site" description="Proton donor/acceptor" evidence="4">
    <location>
        <position position="92"/>
    </location>
</feature>
<dbReference type="InterPro" id="IPR036291">
    <property type="entry name" value="NAD(P)-bd_dom_sf"/>
</dbReference>
<dbReference type="InterPro" id="IPR016211">
    <property type="entry name" value="Glu/Phe/Leu/Val/Trp_DH_bac/arc"/>
</dbReference>
<keyword evidence="5" id="KW-0547">Nucleotide-binding</keyword>
<dbReference type="InterPro" id="IPR033524">
    <property type="entry name" value="Glu/Leu/Phe/Val_DH_AS"/>
</dbReference>
<dbReference type="GO" id="GO:0006520">
    <property type="term" value="P:amino acid metabolic process"/>
    <property type="evidence" value="ECO:0007669"/>
    <property type="project" value="InterPro"/>
</dbReference>
<dbReference type="PROSITE" id="PS00074">
    <property type="entry name" value="GLFV_DEHYDROGENASE"/>
    <property type="match status" value="1"/>
</dbReference>
<dbReference type="SMART" id="SM00839">
    <property type="entry name" value="ELFV_dehydrog"/>
    <property type="match status" value="1"/>
</dbReference>
<dbReference type="EMBL" id="QTKX01000003">
    <property type="protein sequence ID" value="MBS8266750.1"/>
    <property type="molecule type" value="Genomic_DNA"/>
</dbReference>
<dbReference type="GO" id="GO:0016639">
    <property type="term" value="F:oxidoreductase activity, acting on the CH-NH2 group of donors, NAD or NADP as acceptor"/>
    <property type="evidence" value="ECO:0007669"/>
    <property type="project" value="InterPro"/>
</dbReference>
<name>A0A944CQ38_9BACI</name>
<dbReference type="SUPFAM" id="SSF51735">
    <property type="entry name" value="NAD(P)-binding Rossmann-fold domains"/>
    <property type="match status" value="1"/>
</dbReference>
<dbReference type="CDD" id="cd01075">
    <property type="entry name" value="NAD_bind_Leu_Phe_Val_DH"/>
    <property type="match status" value="1"/>
</dbReference>
<evidence type="ECO:0000256" key="5">
    <source>
        <dbReference type="PIRSR" id="PIRSR000188-2"/>
    </source>
</evidence>
<evidence type="ECO:0000259" key="7">
    <source>
        <dbReference type="SMART" id="SM00839"/>
    </source>
</evidence>
<gene>
    <name evidence="8" type="ORF">DYI25_20200</name>
</gene>
<accession>A0A944CQ38</accession>
<dbReference type="InterPro" id="IPR006097">
    <property type="entry name" value="Glu/Leu/Phe/Val/Trp_DH_dimer"/>
</dbReference>
<dbReference type="Pfam" id="PF00208">
    <property type="entry name" value="ELFV_dehydrog"/>
    <property type="match status" value="2"/>
</dbReference>
<evidence type="ECO:0000256" key="4">
    <source>
        <dbReference type="PIRSR" id="PIRSR000188-1"/>
    </source>
</evidence>
<proteinExistence type="inferred from homology"/>
<dbReference type="SUPFAM" id="SSF53223">
    <property type="entry name" value="Aminoacid dehydrogenase-like, N-terminal domain"/>
    <property type="match status" value="1"/>
</dbReference>
<evidence type="ECO:0000313" key="8">
    <source>
        <dbReference type="EMBL" id="MBS8266750.1"/>
    </source>
</evidence>
<keyword evidence="3 5" id="KW-0520">NAD</keyword>